<evidence type="ECO:0000313" key="4">
    <source>
        <dbReference type="Proteomes" id="UP001165121"/>
    </source>
</evidence>
<dbReference type="EMBL" id="BSXT01002420">
    <property type="protein sequence ID" value="GMF48875.1"/>
    <property type="molecule type" value="Genomic_DNA"/>
</dbReference>
<proteinExistence type="predicted"/>
<dbReference type="Pfam" id="PF13650">
    <property type="entry name" value="Asp_protease_2"/>
    <property type="match status" value="1"/>
</dbReference>
<accession>A0A9W6XZK1</accession>
<dbReference type="InterPro" id="IPR045358">
    <property type="entry name" value="Ty3_capsid"/>
</dbReference>
<feature type="domain" description="Ty3 transposon capsid-like protein" evidence="2">
    <location>
        <begin position="31"/>
        <end position="134"/>
    </location>
</feature>
<dbReference type="Gene3D" id="2.40.70.10">
    <property type="entry name" value="Acid Proteases"/>
    <property type="match status" value="1"/>
</dbReference>
<organism evidence="3 4">
    <name type="scientific">Phytophthora fragariaefolia</name>
    <dbReference type="NCBI Taxonomy" id="1490495"/>
    <lineage>
        <taxon>Eukaryota</taxon>
        <taxon>Sar</taxon>
        <taxon>Stramenopiles</taxon>
        <taxon>Oomycota</taxon>
        <taxon>Peronosporomycetes</taxon>
        <taxon>Peronosporales</taxon>
        <taxon>Peronosporaceae</taxon>
        <taxon>Phytophthora</taxon>
    </lineage>
</organism>
<dbReference type="Pfam" id="PF19259">
    <property type="entry name" value="Ty3_capsid"/>
    <property type="match status" value="1"/>
</dbReference>
<dbReference type="InterPro" id="IPR021109">
    <property type="entry name" value="Peptidase_aspartic_dom_sf"/>
</dbReference>
<protein>
    <submittedName>
        <fullName evidence="3">Unnamed protein product</fullName>
    </submittedName>
</protein>
<dbReference type="AlphaFoldDB" id="A0A9W6XZK1"/>
<reference evidence="3" key="1">
    <citation type="submission" date="2023-04" db="EMBL/GenBank/DDBJ databases">
        <title>Phytophthora fragariaefolia NBRC 109709.</title>
        <authorList>
            <person name="Ichikawa N."/>
            <person name="Sato H."/>
            <person name="Tonouchi N."/>
        </authorList>
    </citation>
    <scope>NUCLEOTIDE SEQUENCE</scope>
    <source>
        <strain evidence="3">NBRC 109709</strain>
    </source>
</reference>
<evidence type="ECO:0000313" key="3">
    <source>
        <dbReference type="EMBL" id="GMF48875.1"/>
    </source>
</evidence>
<dbReference type="CDD" id="cd00303">
    <property type="entry name" value="retropepsin_like"/>
    <property type="match status" value="1"/>
</dbReference>
<feature type="region of interest" description="Disordered" evidence="1">
    <location>
        <begin position="1"/>
        <end position="21"/>
    </location>
</feature>
<sequence>METQLEELRAQQAEPVRTAETKPRVPSGLLKFKGKRGEDVCQWLFQVEALCRIHGHNASDNETLPAIARTAMEDPASGWFLFWASRTPAEEQTWAQFFQVALAHFEASNYQAMLRQKLRQLRQVDDIEDYNGKTKQARTYVLLLQEARPLQARLQEDEERPGKQAAALVEEGPVVARTGEEDLIVNEATLNLLCEDTLVYNRAPLFAMDGDIVHSDKKLKVMFLLDCGATTVYVSRGFVKKYGLKTEVYSGRTIRVKLGDNKIGESMLELVKIDIQLKGVTNYQCVAVVFDIPDEFDCVLGMPFFVDVQPNIDWKRRCFNDDDSSGASTRDNSTSCGICSQANGSGLHDAVDSEGSTTRSRGSCRAAVPETQSECEVETAERPAGDVKKLSRREKKNAKVEAMFTLGVIDSEGVETKYITRKKLRKFLRLPAKEKPEHDFMIVLTIDTIKEIE</sequence>
<comment type="caution">
    <text evidence="3">The sequence shown here is derived from an EMBL/GenBank/DDBJ whole genome shotgun (WGS) entry which is preliminary data.</text>
</comment>
<evidence type="ECO:0000259" key="2">
    <source>
        <dbReference type="Pfam" id="PF19259"/>
    </source>
</evidence>
<gene>
    <name evidence="3" type="ORF">Pfra01_001908200</name>
</gene>
<name>A0A9W6XZK1_9STRA</name>
<keyword evidence="4" id="KW-1185">Reference proteome</keyword>
<dbReference type="OrthoDB" id="120239at2759"/>
<evidence type="ECO:0000256" key="1">
    <source>
        <dbReference type="SAM" id="MobiDB-lite"/>
    </source>
</evidence>
<dbReference type="Proteomes" id="UP001165121">
    <property type="component" value="Unassembled WGS sequence"/>
</dbReference>